<sequence>MKLNIPQLDAMRAGIELYGATDFSIFSLFSPNENALSRIVVELFDPAGSHGQGLLFLNAMLSAIDVPRVNQREAIRAQREVLTRAKRRIDIVIQTPRYVIGIENKPWASQQPNQLKDYIDELSADLRGRIPILIFLSDKEEKSAKGEVINVPFYSRTSNISLHAVLSSVVKDIKANKPKEFVEEFIFYIDDNFGEGQMSVETDAPYIDAVSAEFDVKENRKALAAFLLSQETLHLRIINEIGDYILSQIKVQLSDDFIPISDAKLSDCLYQQYRQWGIRHTSWPLNCEVALESQKYFFNEIKFGVKAPDEKRLRGQEKKFASLARIKLEGNIPISGGRKTIYWPWEELVWDPYWGAEFAARLILQSPTGLVDDHPEVQELAQKFVDILSSVHELLKS</sequence>
<organism evidence="1 2">
    <name type="scientific">Paenochrobactrum gallinarii</name>
    <dbReference type="NCBI Taxonomy" id="643673"/>
    <lineage>
        <taxon>Bacteria</taxon>
        <taxon>Pseudomonadati</taxon>
        <taxon>Pseudomonadota</taxon>
        <taxon>Alphaproteobacteria</taxon>
        <taxon>Hyphomicrobiales</taxon>
        <taxon>Brucellaceae</taxon>
        <taxon>Paenochrobactrum</taxon>
    </lineage>
</organism>
<evidence type="ECO:0000313" key="1">
    <source>
        <dbReference type="EMBL" id="MBB6262256.1"/>
    </source>
</evidence>
<dbReference type="EMBL" id="JACIIU010000020">
    <property type="protein sequence ID" value="MBB6262256.1"/>
    <property type="molecule type" value="Genomic_DNA"/>
</dbReference>
<protein>
    <recommendedName>
        <fullName evidence="3">PD-(D/E)XK nuclease family protein</fullName>
    </recommendedName>
</protein>
<accession>A0A841LY14</accession>
<dbReference type="AlphaFoldDB" id="A0A841LY14"/>
<proteinExistence type="predicted"/>
<dbReference type="Proteomes" id="UP000555393">
    <property type="component" value="Unassembled WGS sequence"/>
</dbReference>
<evidence type="ECO:0008006" key="3">
    <source>
        <dbReference type="Google" id="ProtNLM"/>
    </source>
</evidence>
<keyword evidence="2" id="KW-1185">Reference proteome</keyword>
<name>A0A841LY14_9HYPH</name>
<dbReference type="RefSeq" id="WP_184224350.1">
    <property type="nucleotide sequence ID" value="NZ_JACIIU010000020.1"/>
</dbReference>
<reference evidence="1 2" key="1">
    <citation type="submission" date="2020-08" db="EMBL/GenBank/DDBJ databases">
        <title>Genomic Encyclopedia of Type Strains, Phase IV (KMG-IV): sequencing the most valuable type-strain genomes for metagenomic binning, comparative biology and taxonomic classification.</title>
        <authorList>
            <person name="Goeker M."/>
        </authorList>
    </citation>
    <scope>NUCLEOTIDE SEQUENCE [LARGE SCALE GENOMIC DNA]</scope>
    <source>
        <strain evidence="1 2">DSM 22336</strain>
    </source>
</reference>
<comment type="caution">
    <text evidence="1">The sequence shown here is derived from an EMBL/GenBank/DDBJ whole genome shotgun (WGS) entry which is preliminary data.</text>
</comment>
<gene>
    <name evidence="1" type="ORF">FHS77_002828</name>
</gene>
<evidence type="ECO:0000313" key="2">
    <source>
        <dbReference type="Proteomes" id="UP000555393"/>
    </source>
</evidence>
<dbReference type="Pfam" id="PF14281">
    <property type="entry name" value="PDDEXK_4"/>
    <property type="match status" value="1"/>
</dbReference>
<dbReference type="InterPro" id="IPR029470">
    <property type="entry name" value="PDDEXK_4"/>
</dbReference>